<reference evidence="3" key="1">
    <citation type="submission" date="2018-06" db="EMBL/GenBank/DDBJ databases">
        <authorList>
            <person name="Zhirakovskaya E."/>
        </authorList>
    </citation>
    <scope>NUCLEOTIDE SEQUENCE</scope>
</reference>
<name>A0A3B0X192_9ZZZZ</name>
<gene>
    <name evidence="3" type="ORF">MNBD_GAMMA04-1350</name>
</gene>
<keyword evidence="2" id="KW-0238">DNA-binding</keyword>
<organism evidence="3">
    <name type="scientific">hydrothermal vent metagenome</name>
    <dbReference type="NCBI Taxonomy" id="652676"/>
    <lineage>
        <taxon>unclassified sequences</taxon>
        <taxon>metagenomes</taxon>
        <taxon>ecological metagenomes</taxon>
    </lineage>
</organism>
<protein>
    <submittedName>
        <fullName evidence="3">Type I restriction-modification system, specificity subunit S</fullName>
    </submittedName>
</protein>
<accession>A0A3B0X192</accession>
<dbReference type="Gene3D" id="3.90.220.20">
    <property type="entry name" value="DNA methylase specificity domains"/>
    <property type="match status" value="1"/>
</dbReference>
<dbReference type="SUPFAM" id="SSF116734">
    <property type="entry name" value="DNA methylase specificity domain"/>
    <property type="match status" value="1"/>
</dbReference>
<dbReference type="GO" id="GO:0003677">
    <property type="term" value="F:DNA binding"/>
    <property type="evidence" value="ECO:0007669"/>
    <property type="project" value="UniProtKB-KW"/>
</dbReference>
<evidence type="ECO:0000313" key="3">
    <source>
        <dbReference type="EMBL" id="VAW49604.1"/>
    </source>
</evidence>
<dbReference type="InterPro" id="IPR044946">
    <property type="entry name" value="Restrct_endonuc_typeI_TRD_sf"/>
</dbReference>
<dbReference type="Gene3D" id="1.10.287.1120">
    <property type="entry name" value="Bipartite methylase S protein"/>
    <property type="match status" value="1"/>
</dbReference>
<sequence>MQRYEKYKDSGVEWIGEIPVGWEVKKFKYLYDLITDKNELDLQKIGLENIESGTGKFIASNTSFEGAVFVKIVVTLCL</sequence>
<keyword evidence="1" id="KW-0680">Restriction system</keyword>
<evidence type="ECO:0000256" key="1">
    <source>
        <dbReference type="ARBA" id="ARBA00022747"/>
    </source>
</evidence>
<proteinExistence type="predicted"/>
<evidence type="ECO:0000256" key="2">
    <source>
        <dbReference type="ARBA" id="ARBA00023125"/>
    </source>
</evidence>
<dbReference type="GO" id="GO:0009307">
    <property type="term" value="P:DNA restriction-modification system"/>
    <property type="evidence" value="ECO:0007669"/>
    <property type="project" value="UniProtKB-KW"/>
</dbReference>
<dbReference type="EMBL" id="UOFB01000364">
    <property type="protein sequence ID" value="VAW49604.1"/>
    <property type="molecule type" value="Genomic_DNA"/>
</dbReference>
<dbReference type="AlphaFoldDB" id="A0A3B0X192"/>